<feature type="region of interest" description="Adenylyl removase" evidence="7">
    <location>
        <begin position="1"/>
        <end position="460"/>
    </location>
</feature>
<comment type="similarity">
    <text evidence="7">Belongs to the GlnE family.</text>
</comment>
<evidence type="ECO:0000256" key="2">
    <source>
        <dbReference type="ARBA" id="ARBA00022695"/>
    </source>
</evidence>
<dbReference type="InterPro" id="IPR043519">
    <property type="entry name" value="NT_sf"/>
</dbReference>
<name>A0ABS7DI04_9GAMM</name>
<dbReference type="GO" id="GO:0008882">
    <property type="term" value="F:[glutamate-ammonia-ligase] adenylyltransferase activity"/>
    <property type="evidence" value="ECO:0007669"/>
    <property type="project" value="UniProtKB-EC"/>
</dbReference>
<comment type="catalytic activity">
    <reaction evidence="7">
        <text>[glutamine synthetase]-O(4)-(5'-adenylyl)-L-tyrosine + phosphate = [glutamine synthetase]-L-tyrosine + ADP</text>
        <dbReference type="Rhea" id="RHEA:43716"/>
        <dbReference type="Rhea" id="RHEA-COMP:10660"/>
        <dbReference type="Rhea" id="RHEA-COMP:10661"/>
        <dbReference type="ChEBI" id="CHEBI:43474"/>
        <dbReference type="ChEBI" id="CHEBI:46858"/>
        <dbReference type="ChEBI" id="CHEBI:83624"/>
        <dbReference type="ChEBI" id="CHEBI:456216"/>
        <dbReference type="EC" id="2.7.7.89"/>
    </reaction>
</comment>
<dbReference type="Pfam" id="PF08335">
    <property type="entry name" value="GlnD_UR_UTase"/>
    <property type="match status" value="2"/>
</dbReference>
<keyword evidence="2 7" id="KW-0548">Nucleotidyltransferase</keyword>
<organism evidence="11 12">
    <name type="scientific">Succinivibrio faecicola</name>
    <dbReference type="NCBI Taxonomy" id="2820300"/>
    <lineage>
        <taxon>Bacteria</taxon>
        <taxon>Pseudomonadati</taxon>
        <taxon>Pseudomonadota</taxon>
        <taxon>Gammaproteobacteria</taxon>
        <taxon>Aeromonadales</taxon>
        <taxon>Succinivibrionaceae</taxon>
        <taxon>Succinivibrio</taxon>
    </lineage>
</organism>
<dbReference type="CDD" id="cd05401">
    <property type="entry name" value="NT_GlnE_GlnD_like"/>
    <property type="match status" value="2"/>
</dbReference>
<dbReference type="SUPFAM" id="SSF81593">
    <property type="entry name" value="Nucleotidyltransferase substrate binding subunit/domain"/>
    <property type="match status" value="2"/>
</dbReference>
<dbReference type="EC" id="2.7.7.42" evidence="7"/>
<dbReference type="PANTHER" id="PTHR30621">
    <property type="entry name" value="GLUTAMINE SYNTHETASE ADENYLYLTRANSFERASE"/>
    <property type="match status" value="1"/>
</dbReference>
<dbReference type="InterPro" id="IPR005190">
    <property type="entry name" value="GlnE_rpt_dom"/>
</dbReference>
<evidence type="ECO:0000259" key="10">
    <source>
        <dbReference type="Pfam" id="PF08335"/>
    </source>
</evidence>
<dbReference type="NCBIfam" id="NF008292">
    <property type="entry name" value="PRK11072.1"/>
    <property type="match status" value="1"/>
</dbReference>
<keyword evidence="4 7" id="KW-0067">ATP-binding</keyword>
<evidence type="ECO:0000256" key="6">
    <source>
        <dbReference type="ARBA" id="ARBA00023268"/>
    </source>
</evidence>
<reference evidence="11 12" key="1">
    <citation type="submission" date="2021-03" db="EMBL/GenBank/DDBJ databases">
        <title>Succinivibrio sp. nov. isolated from feces of cow.</title>
        <authorList>
            <person name="Choi J.-Y."/>
        </authorList>
    </citation>
    <scope>NUCLEOTIDE SEQUENCE [LARGE SCALE GENOMIC DNA]</scope>
    <source>
        <strain evidence="11 12">AGMB01872</strain>
    </source>
</reference>
<protein>
    <recommendedName>
        <fullName evidence="7">Bifunctional glutamine synthetase adenylyltransferase/adenylyl-removing enzyme</fullName>
    </recommendedName>
    <alternativeName>
        <fullName evidence="7">ATP:glutamine synthetase adenylyltransferase</fullName>
    </alternativeName>
    <alternativeName>
        <fullName evidence="7">ATase</fullName>
    </alternativeName>
    <domain>
        <recommendedName>
            <fullName evidence="7">Glutamine synthetase adenylyl-L-tyrosine phosphorylase</fullName>
            <ecNumber evidence="7">2.7.7.89</ecNumber>
        </recommendedName>
        <alternativeName>
            <fullName evidence="7">Adenylyl removase</fullName>
            <shortName evidence="7">AR</shortName>
            <shortName evidence="7">AT-N</shortName>
        </alternativeName>
    </domain>
    <domain>
        <recommendedName>
            <fullName evidence="7">Glutamine synthetase adenylyl transferase</fullName>
            <ecNumber evidence="7">2.7.7.42</ecNumber>
        </recommendedName>
        <alternativeName>
            <fullName evidence="7">Adenylyl transferase</fullName>
            <shortName evidence="7">AT</shortName>
            <shortName evidence="7">AT-C</shortName>
        </alternativeName>
    </domain>
</protein>
<proteinExistence type="inferred from homology"/>
<sequence>MEFKIKSCVKTKDQLPELLKKEYENQYERIKGRLTEQQLSVFDKRDDFPFVLAMSDFIANTIFSYPNECTLLVENGALDAPSVVTDLKEFTDEYLNEKLPEFELKKRLRIVRRTRAMVIAWRELCGYSKLEDVFSDLSYMASTLVLKTLSIVRAQIVAVFGDALCSDGTSMPLLTLGMGKLGGGELNFSSDLDLIFAYPYEGETQGKSRNLTHREFFTRIVQRSANLLSDKTVDTFAYRIDLRLRPFGDAGAMVNSFDALQVYYETQGRTWERYALVKAKLLGDDSVNGPYAQELINLLRPFVFRRYLDYGAVQSLRKLKHMIESEVRRRNLKDNFKLGSGGIREIEFIAQVFELMRGGRFAELRERSLIKTLDAISALELLPEEVTHNLKNAYAFLRHLENVNQEFSDKQTQTLPDTQKDRLRLITCLGYDSFESFLTDLDKVMNYVHGEFKKVVADEEHDNYTIANFEIWEAQNSVDDLEEKLKEFIKNKDEAKDLANNILSLKQNLTRMPVGPVGRETLLELMPKVITLIGKEDGSADLFKRISGLIEQIALRTPYMQLLRDNNEVLERFIELLKENHFASELITAHPILLDELFIPQYFTAPPSVNEYSAMLQERLLRIEKDDLEAIMEELRLFKKIMVFRIALSDKAGKLPLMKISDALTFLAQAIVKQLLSLAWTQTAAKYGEPEGQSIDDPGLAIIGYGKLGGIELGYKSDLDMVFIRKQCDGMTNGERPVSVDLFYQRLVQRLLHLSTTKTIGGILYDLDMRLRPDGDTGLLISDVQSFEQYQLSRAWTWEHQALVRARPIAGSLNIINEFERIRTEILRCKRDESKLKDDVVQMREKMRAHLDRTSDALYDIKQGPGGMIDVEFISQYLLLRYAPVNEDMILWTDNVRILEECARLSIISEELKDTLINAYIDIRKIYHELSLADLPRLVSMQNRLEATYKVEQIWKEMFAG</sequence>
<evidence type="ECO:0000313" key="12">
    <source>
        <dbReference type="Proteomes" id="UP000731465"/>
    </source>
</evidence>
<dbReference type="Gene3D" id="1.20.120.330">
    <property type="entry name" value="Nucleotidyltransferases domain 2"/>
    <property type="match status" value="2"/>
</dbReference>
<gene>
    <name evidence="7 11" type="primary">glnE</name>
    <name evidence="11" type="ORF">J5V48_08150</name>
</gene>
<accession>A0ABS7DI04</accession>
<evidence type="ECO:0000256" key="7">
    <source>
        <dbReference type="HAMAP-Rule" id="MF_00802"/>
    </source>
</evidence>
<dbReference type="GO" id="GO:0047388">
    <property type="term" value="F:[glutamine synthetase]-adenylyl-L-tyrosine phosphorylase activity"/>
    <property type="evidence" value="ECO:0007669"/>
    <property type="project" value="UniProtKB-EC"/>
</dbReference>
<keyword evidence="5 7" id="KW-0460">Magnesium</keyword>
<feature type="domain" description="PII-uridylyltransferase/Glutamine-synthetase adenylyltransferase" evidence="10">
    <location>
        <begin position="843"/>
        <end position="932"/>
    </location>
</feature>
<feature type="domain" description="Glutamate-ammonia ligase adenylyltransferase repeated" evidence="9">
    <location>
        <begin position="571"/>
        <end position="821"/>
    </location>
</feature>
<dbReference type="Pfam" id="PF03710">
    <property type="entry name" value="GlnE"/>
    <property type="match status" value="2"/>
</dbReference>
<keyword evidence="8" id="KW-0175">Coiled coil</keyword>
<evidence type="ECO:0000256" key="8">
    <source>
        <dbReference type="SAM" id="Coils"/>
    </source>
</evidence>
<keyword evidence="11" id="KW-0436">Ligase</keyword>
<dbReference type="Gene3D" id="1.20.120.1510">
    <property type="match status" value="1"/>
</dbReference>
<evidence type="ECO:0000256" key="3">
    <source>
        <dbReference type="ARBA" id="ARBA00022741"/>
    </source>
</evidence>
<evidence type="ECO:0000256" key="1">
    <source>
        <dbReference type="ARBA" id="ARBA00022679"/>
    </source>
</evidence>
<evidence type="ECO:0000313" key="11">
    <source>
        <dbReference type="EMBL" id="MBW7570863.1"/>
    </source>
</evidence>
<comment type="catalytic activity">
    <reaction evidence="7">
        <text>[glutamine synthetase]-L-tyrosine + ATP = [glutamine synthetase]-O(4)-(5'-adenylyl)-L-tyrosine + diphosphate</text>
        <dbReference type="Rhea" id="RHEA:18589"/>
        <dbReference type="Rhea" id="RHEA-COMP:10660"/>
        <dbReference type="Rhea" id="RHEA-COMP:10661"/>
        <dbReference type="ChEBI" id="CHEBI:30616"/>
        <dbReference type="ChEBI" id="CHEBI:33019"/>
        <dbReference type="ChEBI" id="CHEBI:46858"/>
        <dbReference type="ChEBI" id="CHEBI:83624"/>
        <dbReference type="EC" id="2.7.7.42"/>
    </reaction>
</comment>
<evidence type="ECO:0000259" key="9">
    <source>
        <dbReference type="Pfam" id="PF03710"/>
    </source>
</evidence>
<comment type="cofactor">
    <cofactor evidence="7">
        <name>Mg(2+)</name>
        <dbReference type="ChEBI" id="CHEBI:18420"/>
    </cofactor>
</comment>
<comment type="caution">
    <text evidence="11">The sequence shown here is derived from an EMBL/GenBank/DDBJ whole genome shotgun (WGS) entry which is preliminary data.</text>
</comment>
<keyword evidence="1 7" id="KW-0808">Transferase</keyword>
<dbReference type="InterPro" id="IPR013546">
    <property type="entry name" value="PII_UdlTrfase/GS_AdlTrfase"/>
</dbReference>
<dbReference type="RefSeq" id="WP_219938088.1">
    <property type="nucleotide sequence ID" value="NZ_JAGFNY010000033.1"/>
</dbReference>
<dbReference type="SUPFAM" id="SSF81301">
    <property type="entry name" value="Nucleotidyltransferase"/>
    <property type="match status" value="2"/>
</dbReference>
<comment type="function">
    <text evidence="7">Involved in the regulation of glutamine synthetase GlnA, a key enzyme in the process to assimilate ammonia. When cellular nitrogen levels are high, the C-terminal adenylyl transferase (AT) inactivates GlnA by covalent transfer of an adenylyl group from ATP to specific tyrosine residue of GlnA, thus reducing its activity. Conversely, when nitrogen levels are low, the N-terminal adenylyl removase (AR) activates GlnA by removing the adenylyl group by phosphorolysis, increasing its activity. The regulatory region of GlnE binds the signal transduction protein PII (GlnB) which indicates the nitrogen status of the cell.</text>
</comment>
<dbReference type="EMBL" id="JAGFNY010000033">
    <property type="protein sequence ID" value="MBW7570863.1"/>
    <property type="molecule type" value="Genomic_DNA"/>
</dbReference>
<keyword evidence="6 7" id="KW-0511">Multifunctional enzyme</keyword>
<feature type="region of interest" description="Adenylyl transferase" evidence="7">
    <location>
        <begin position="471"/>
        <end position="961"/>
    </location>
</feature>
<dbReference type="PANTHER" id="PTHR30621:SF0">
    <property type="entry name" value="BIFUNCTIONAL GLUTAMINE SYNTHETASE ADENYLYLTRANSFERASE_ADENYLYL-REMOVING ENZYME"/>
    <property type="match status" value="1"/>
</dbReference>
<keyword evidence="3 7" id="KW-0547">Nucleotide-binding</keyword>
<feature type="domain" description="PII-uridylyltransferase/Glutamine-synthetase adenylyltransferase" evidence="10">
    <location>
        <begin position="318"/>
        <end position="455"/>
    </location>
</feature>
<feature type="coiled-coil region" evidence="8">
    <location>
        <begin position="471"/>
        <end position="498"/>
    </location>
</feature>
<dbReference type="HAMAP" id="MF_00802">
    <property type="entry name" value="GlnE"/>
    <property type="match status" value="1"/>
</dbReference>
<dbReference type="GO" id="GO:0016874">
    <property type="term" value="F:ligase activity"/>
    <property type="evidence" value="ECO:0007669"/>
    <property type="project" value="UniProtKB-KW"/>
</dbReference>
<evidence type="ECO:0000256" key="4">
    <source>
        <dbReference type="ARBA" id="ARBA00022840"/>
    </source>
</evidence>
<keyword evidence="12" id="KW-1185">Reference proteome</keyword>
<dbReference type="Gene3D" id="1.10.4050.10">
    <property type="entry name" value="Glutamine synthase adenylyltransferase GlnE"/>
    <property type="match status" value="1"/>
</dbReference>
<evidence type="ECO:0000256" key="5">
    <source>
        <dbReference type="ARBA" id="ARBA00022842"/>
    </source>
</evidence>
<feature type="domain" description="Glutamate-ammonia ligase adenylyltransferase repeated" evidence="9">
    <location>
        <begin position="51"/>
        <end position="286"/>
    </location>
</feature>
<dbReference type="Gene3D" id="3.30.460.10">
    <property type="entry name" value="Beta Polymerase, domain 2"/>
    <property type="match status" value="2"/>
</dbReference>
<dbReference type="InterPro" id="IPR023057">
    <property type="entry name" value="GlnE"/>
</dbReference>
<dbReference type="Proteomes" id="UP000731465">
    <property type="component" value="Unassembled WGS sequence"/>
</dbReference>
<dbReference type="EC" id="2.7.7.89" evidence="7"/>